<gene>
    <name evidence="1" type="ORF">DARMORV10_C07P61490.1</name>
</gene>
<name>A0A816N923_BRANA</name>
<organism evidence="1">
    <name type="scientific">Brassica napus</name>
    <name type="common">Rape</name>
    <dbReference type="NCBI Taxonomy" id="3708"/>
    <lineage>
        <taxon>Eukaryota</taxon>
        <taxon>Viridiplantae</taxon>
        <taxon>Streptophyta</taxon>
        <taxon>Embryophyta</taxon>
        <taxon>Tracheophyta</taxon>
        <taxon>Spermatophyta</taxon>
        <taxon>Magnoliopsida</taxon>
        <taxon>eudicotyledons</taxon>
        <taxon>Gunneridae</taxon>
        <taxon>Pentapetalae</taxon>
        <taxon>rosids</taxon>
        <taxon>malvids</taxon>
        <taxon>Brassicales</taxon>
        <taxon>Brassicaceae</taxon>
        <taxon>Brassiceae</taxon>
        <taxon>Brassica</taxon>
    </lineage>
</organism>
<reference evidence="1" key="1">
    <citation type="submission" date="2021-01" db="EMBL/GenBank/DDBJ databases">
        <authorList>
            <consortium name="Genoscope - CEA"/>
            <person name="William W."/>
        </authorList>
    </citation>
    <scope>NUCLEOTIDE SEQUENCE</scope>
</reference>
<dbReference type="Proteomes" id="UP001295469">
    <property type="component" value="Chromosome C07"/>
</dbReference>
<accession>A0A816N923</accession>
<sequence length="36" mass="4161">MYFLQNTSVFAGFRCRSKLLLSVYQVVVGFSVSHIY</sequence>
<dbReference type="AlphaFoldDB" id="A0A816N923"/>
<protein>
    <submittedName>
        <fullName evidence="1">(rape) hypothetical protein</fullName>
    </submittedName>
</protein>
<evidence type="ECO:0000313" key="1">
    <source>
        <dbReference type="EMBL" id="CAF2032513.1"/>
    </source>
</evidence>
<dbReference type="EMBL" id="HG994371">
    <property type="protein sequence ID" value="CAF2032513.1"/>
    <property type="molecule type" value="Genomic_DNA"/>
</dbReference>
<proteinExistence type="predicted"/>